<feature type="chain" id="PRO_5012528918" evidence="1">
    <location>
        <begin position="24"/>
        <end position="228"/>
    </location>
</feature>
<evidence type="ECO:0000256" key="1">
    <source>
        <dbReference type="SAM" id="SignalP"/>
    </source>
</evidence>
<reference evidence="2 3" key="1">
    <citation type="journal article" date="2017" name="Gigascience">
        <title>Draft genome of the honey bee ectoparasitic mite, Tropilaelaps mercedesae, is shaped by the parasitic life history.</title>
        <authorList>
            <person name="Dong X."/>
            <person name="Armstrong S.D."/>
            <person name="Xia D."/>
            <person name="Makepeace B.L."/>
            <person name="Darby A.C."/>
            <person name="Kadowaki T."/>
        </authorList>
    </citation>
    <scope>NUCLEOTIDE SEQUENCE [LARGE SCALE GENOMIC DNA]</scope>
    <source>
        <strain evidence="2">Wuxi-XJTLU</strain>
    </source>
</reference>
<dbReference type="InParanoid" id="A0A1V9X683"/>
<dbReference type="AlphaFoldDB" id="A0A1V9X683"/>
<dbReference type="PANTHER" id="PTHR33964">
    <property type="entry name" value="RE45066P-RELATED"/>
    <property type="match status" value="1"/>
</dbReference>
<organism evidence="2 3">
    <name type="scientific">Tropilaelaps mercedesae</name>
    <dbReference type="NCBI Taxonomy" id="418985"/>
    <lineage>
        <taxon>Eukaryota</taxon>
        <taxon>Metazoa</taxon>
        <taxon>Ecdysozoa</taxon>
        <taxon>Arthropoda</taxon>
        <taxon>Chelicerata</taxon>
        <taxon>Arachnida</taxon>
        <taxon>Acari</taxon>
        <taxon>Parasitiformes</taxon>
        <taxon>Mesostigmata</taxon>
        <taxon>Gamasina</taxon>
        <taxon>Dermanyssoidea</taxon>
        <taxon>Laelapidae</taxon>
        <taxon>Tropilaelaps</taxon>
    </lineage>
</organism>
<protein>
    <submittedName>
        <fullName evidence="2">Uncharacterized protein</fullName>
    </submittedName>
</protein>
<evidence type="ECO:0000313" key="3">
    <source>
        <dbReference type="Proteomes" id="UP000192247"/>
    </source>
</evidence>
<comment type="caution">
    <text evidence="2">The sequence shown here is derived from an EMBL/GenBank/DDBJ whole genome shotgun (WGS) entry which is preliminary data.</text>
</comment>
<gene>
    <name evidence="2" type="ORF">BIW11_01919</name>
</gene>
<dbReference type="STRING" id="418985.A0A1V9X683"/>
<name>A0A1V9X683_9ACAR</name>
<evidence type="ECO:0000313" key="2">
    <source>
        <dbReference type="EMBL" id="OQR69007.1"/>
    </source>
</evidence>
<dbReference type="OrthoDB" id="6505882at2759"/>
<feature type="signal peptide" evidence="1">
    <location>
        <begin position="1"/>
        <end position="23"/>
    </location>
</feature>
<sequence length="228" mass="24870">MSALNRLIVVNVLAAFVVLSVDADGCHLRELDLCSSTAASVSGVPLTDADVDKYCDLAKEAVDCFNDYRDKCMTPLQKELVSYAVGDRHKQDVDKFCTKGDELRDNYLKQAPCLAKAHVEGKKCEVDGQAALEKLEEAPLDDKVTTACCAYARFRKCSHDVIETMCGAEVIEYAGSMIHIVSSNLIDIVCQGFDSNPLCDRLLPPPGTQPKGNGKSLISRLINTYTKS</sequence>
<proteinExistence type="predicted"/>
<dbReference type="PANTHER" id="PTHR33964:SF1">
    <property type="entry name" value="RE45066P"/>
    <property type="match status" value="1"/>
</dbReference>
<keyword evidence="3" id="KW-1185">Reference proteome</keyword>
<accession>A0A1V9X683</accession>
<dbReference type="Proteomes" id="UP000192247">
    <property type="component" value="Unassembled WGS sequence"/>
</dbReference>
<keyword evidence="1" id="KW-0732">Signal</keyword>
<dbReference type="EMBL" id="MNPL01022543">
    <property type="protein sequence ID" value="OQR69007.1"/>
    <property type="molecule type" value="Genomic_DNA"/>
</dbReference>